<evidence type="ECO:0000256" key="1">
    <source>
        <dbReference type="SAM" id="MobiDB-lite"/>
    </source>
</evidence>
<proteinExistence type="predicted"/>
<keyword evidence="3" id="KW-1185">Reference proteome</keyword>
<feature type="region of interest" description="Disordered" evidence="1">
    <location>
        <begin position="1"/>
        <end position="136"/>
    </location>
</feature>
<feature type="compositionally biased region" description="Low complexity" evidence="1">
    <location>
        <begin position="65"/>
        <end position="74"/>
    </location>
</feature>
<feature type="compositionally biased region" description="Basic and acidic residues" evidence="1">
    <location>
        <begin position="25"/>
        <end position="39"/>
    </location>
</feature>
<name>A0ABR3FMQ9_9AGAR</name>
<comment type="caution">
    <text evidence="2">The sequence shown here is derived from an EMBL/GenBank/DDBJ whole genome shotgun (WGS) entry which is preliminary data.</text>
</comment>
<feature type="compositionally biased region" description="Basic and acidic residues" evidence="1">
    <location>
        <begin position="46"/>
        <end position="56"/>
    </location>
</feature>
<gene>
    <name evidence="2" type="ORF">V5O48_005310</name>
</gene>
<organism evidence="2 3">
    <name type="scientific">Marasmius crinis-equi</name>
    <dbReference type="NCBI Taxonomy" id="585013"/>
    <lineage>
        <taxon>Eukaryota</taxon>
        <taxon>Fungi</taxon>
        <taxon>Dikarya</taxon>
        <taxon>Basidiomycota</taxon>
        <taxon>Agaricomycotina</taxon>
        <taxon>Agaricomycetes</taxon>
        <taxon>Agaricomycetidae</taxon>
        <taxon>Agaricales</taxon>
        <taxon>Marasmiineae</taxon>
        <taxon>Marasmiaceae</taxon>
        <taxon>Marasmius</taxon>
    </lineage>
</organism>
<sequence length="186" mass="20210">MHSSSSSNASSSPRTPTRKRTVTKSRSEVVEERTPDRVVYRSVTHTRTEVVIETPKRNHGRGRRSSVPTLVSSSDSEDTATCPPSPSSPPESQHDFTTRSESLASSRLSSSIPSTSSLSPSVETATPSHPDEPIPRAETDDAIEAYYQSRYPGKVPHPNSYRSLPVNLGSYHVIAAGTSVGIFTDW</sequence>
<accession>A0ABR3FMQ9</accession>
<evidence type="ECO:0000313" key="2">
    <source>
        <dbReference type="EMBL" id="KAL0576683.1"/>
    </source>
</evidence>
<feature type="compositionally biased region" description="Low complexity" evidence="1">
    <location>
        <begin position="99"/>
        <end position="121"/>
    </location>
</feature>
<reference evidence="2 3" key="1">
    <citation type="submission" date="2024-02" db="EMBL/GenBank/DDBJ databases">
        <title>A draft genome for the cacao thread blight pathogen Marasmius crinis-equi.</title>
        <authorList>
            <person name="Cohen S.P."/>
            <person name="Baruah I.K."/>
            <person name="Amoako-Attah I."/>
            <person name="Bukari Y."/>
            <person name="Meinhardt L.W."/>
            <person name="Bailey B.A."/>
        </authorList>
    </citation>
    <scope>NUCLEOTIDE SEQUENCE [LARGE SCALE GENOMIC DNA]</scope>
    <source>
        <strain evidence="2 3">GH-76</strain>
    </source>
</reference>
<feature type="compositionally biased region" description="Low complexity" evidence="1">
    <location>
        <begin position="1"/>
        <end position="15"/>
    </location>
</feature>
<dbReference type="Proteomes" id="UP001465976">
    <property type="component" value="Unassembled WGS sequence"/>
</dbReference>
<dbReference type="EMBL" id="JBAHYK010000208">
    <property type="protein sequence ID" value="KAL0576683.1"/>
    <property type="molecule type" value="Genomic_DNA"/>
</dbReference>
<protein>
    <submittedName>
        <fullName evidence="2">Uncharacterized protein</fullName>
    </submittedName>
</protein>
<evidence type="ECO:0000313" key="3">
    <source>
        <dbReference type="Proteomes" id="UP001465976"/>
    </source>
</evidence>